<keyword evidence="8" id="KW-1185">Reference proteome</keyword>
<dbReference type="GO" id="GO:0009307">
    <property type="term" value="P:DNA restriction-modification system"/>
    <property type="evidence" value="ECO:0007669"/>
    <property type="project" value="InterPro"/>
</dbReference>
<dbReference type="EMBL" id="FNFT01000004">
    <property type="protein sequence ID" value="SDK14149.1"/>
    <property type="molecule type" value="Genomic_DNA"/>
</dbReference>
<dbReference type="GO" id="GO:0009007">
    <property type="term" value="F:site-specific DNA-methyltransferase (adenine-specific) activity"/>
    <property type="evidence" value="ECO:0007669"/>
    <property type="project" value="UniProtKB-EC"/>
</dbReference>
<dbReference type="Proteomes" id="UP000326500">
    <property type="component" value="Unassembled WGS sequence"/>
</dbReference>
<keyword evidence="3 7" id="KW-0489">Methyltransferase</keyword>
<evidence type="ECO:0000313" key="7">
    <source>
        <dbReference type="EMBL" id="SDK14149.1"/>
    </source>
</evidence>
<accession>A0A1G8ZGC0</accession>
<dbReference type="STRING" id="2200.GCA_001571405_01389"/>
<evidence type="ECO:0000256" key="5">
    <source>
        <dbReference type="ARBA" id="ARBA00022691"/>
    </source>
</evidence>
<evidence type="ECO:0000256" key="2">
    <source>
        <dbReference type="ARBA" id="ARBA00011900"/>
    </source>
</evidence>
<dbReference type="GO" id="GO:0006298">
    <property type="term" value="P:mismatch repair"/>
    <property type="evidence" value="ECO:0007669"/>
    <property type="project" value="TreeGrafter"/>
</dbReference>
<dbReference type="AlphaFoldDB" id="A0A1G8ZGC0"/>
<evidence type="ECO:0000313" key="8">
    <source>
        <dbReference type="Proteomes" id="UP000326500"/>
    </source>
</evidence>
<gene>
    <name evidence="7" type="ORF">SAMN04488571_104165</name>
</gene>
<evidence type="ECO:0000256" key="4">
    <source>
        <dbReference type="ARBA" id="ARBA00022679"/>
    </source>
</evidence>
<dbReference type="NCBIfam" id="TIGR00571">
    <property type="entry name" value="dam"/>
    <property type="match status" value="1"/>
</dbReference>
<dbReference type="InterPro" id="IPR023095">
    <property type="entry name" value="Ade_MeTrfase_dom_2"/>
</dbReference>
<dbReference type="PANTHER" id="PTHR30481:SF3">
    <property type="entry name" value="DNA ADENINE METHYLASE"/>
    <property type="match status" value="1"/>
</dbReference>
<name>A0A1G8ZGC0_9EURY</name>
<comment type="catalytic activity">
    <reaction evidence="6">
        <text>a 2'-deoxyadenosine in DNA + S-adenosyl-L-methionine = an N(6)-methyl-2'-deoxyadenosine in DNA + S-adenosyl-L-homocysteine + H(+)</text>
        <dbReference type="Rhea" id="RHEA:15197"/>
        <dbReference type="Rhea" id="RHEA-COMP:12418"/>
        <dbReference type="Rhea" id="RHEA-COMP:12419"/>
        <dbReference type="ChEBI" id="CHEBI:15378"/>
        <dbReference type="ChEBI" id="CHEBI:57856"/>
        <dbReference type="ChEBI" id="CHEBI:59789"/>
        <dbReference type="ChEBI" id="CHEBI:90615"/>
        <dbReference type="ChEBI" id="CHEBI:90616"/>
        <dbReference type="EC" id="2.1.1.72"/>
    </reaction>
</comment>
<dbReference type="InterPro" id="IPR012327">
    <property type="entry name" value="MeTrfase_D12"/>
</dbReference>
<dbReference type="InterPro" id="IPR002052">
    <property type="entry name" value="DNA_methylase_N6_adenine_CS"/>
</dbReference>
<proteinExistence type="inferred from homology"/>
<dbReference type="Gene3D" id="3.40.50.150">
    <property type="entry name" value="Vaccinia Virus protein VP39"/>
    <property type="match status" value="1"/>
</dbReference>
<comment type="similarity">
    <text evidence="1">Belongs to the N(4)/N(6)-methyltransferase family.</text>
</comment>
<keyword evidence="5" id="KW-0949">S-adenosyl-L-methionine</keyword>
<dbReference type="SUPFAM" id="SSF53335">
    <property type="entry name" value="S-adenosyl-L-methionine-dependent methyltransferases"/>
    <property type="match status" value="1"/>
</dbReference>
<sequence length="335" mass="38707">MRKGNTKQSQCKPFSIPEELTRIKMTRNTPLARPFLKWAGGKAQLLDAFTKRVPKDLTAGALPVFVEPFMGGGAVYFNFNSIFGFRECHIFDINEELVLVYNVVKRDVEGLIECLSDLSDAFLSRDDARRKEYYYAIRDTFNRRKRSINFAQYGEGWVERAAQFIFLNKTCFNGLYRVNSRGEFNVPFGRYKNPTILHEDLLRADSLALENTTIHLGDFTQSRPYISEETFVYFDPPYRPLNRTSSFTQYSKGGFNDAEQKRLAAFYAECDAKGAKLMLSNSDPKNIDPNDGFFDDLYKDYYIDRVPARRMINCDGAGRGKIHEIIVMNYDPRDR</sequence>
<dbReference type="Pfam" id="PF02086">
    <property type="entry name" value="MethyltransfD12"/>
    <property type="match status" value="1"/>
</dbReference>
<dbReference type="GO" id="GO:0032259">
    <property type="term" value="P:methylation"/>
    <property type="evidence" value="ECO:0007669"/>
    <property type="project" value="UniProtKB-KW"/>
</dbReference>
<dbReference type="PANTHER" id="PTHR30481">
    <property type="entry name" value="DNA ADENINE METHYLASE"/>
    <property type="match status" value="1"/>
</dbReference>
<evidence type="ECO:0000256" key="1">
    <source>
        <dbReference type="ARBA" id="ARBA00006594"/>
    </source>
</evidence>
<dbReference type="PIRSF" id="PIRSF000398">
    <property type="entry name" value="M_m6A_EcoRV"/>
    <property type="match status" value="1"/>
</dbReference>
<dbReference type="InterPro" id="IPR012263">
    <property type="entry name" value="M_m6A_EcoRV"/>
</dbReference>
<dbReference type="GO" id="GO:1904047">
    <property type="term" value="F:S-adenosyl-L-methionine binding"/>
    <property type="evidence" value="ECO:0007669"/>
    <property type="project" value="TreeGrafter"/>
</dbReference>
<protein>
    <recommendedName>
        <fullName evidence="2">site-specific DNA-methyltransferase (adenine-specific)</fullName>
        <ecNumber evidence="2">2.1.1.72</ecNumber>
    </recommendedName>
</protein>
<keyword evidence="4" id="KW-0808">Transferase</keyword>
<dbReference type="GO" id="GO:0043565">
    <property type="term" value="F:sequence-specific DNA binding"/>
    <property type="evidence" value="ECO:0007669"/>
    <property type="project" value="TreeGrafter"/>
</dbReference>
<dbReference type="EC" id="2.1.1.72" evidence="2"/>
<evidence type="ECO:0000256" key="3">
    <source>
        <dbReference type="ARBA" id="ARBA00022603"/>
    </source>
</evidence>
<reference evidence="7 8" key="1">
    <citation type="submission" date="2016-10" db="EMBL/GenBank/DDBJ databases">
        <authorList>
            <person name="Varghese N."/>
            <person name="Submissions S."/>
        </authorList>
    </citation>
    <scope>NUCLEOTIDE SEQUENCE [LARGE SCALE GENOMIC DNA]</scope>
    <source>
        <strain evidence="7 8">DSM 2373</strain>
    </source>
</reference>
<dbReference type="PROSITE" id="PS00092">
    <property type="entry name" value="N6_MTASE"/>
    <property type="match status" value="1"/>
</dbReference>
<organism evidence="7 8">
    <name type="scientific">Methanoculleus thermophilus</name>
    <dbReference type="NCBI Taxonomy" id="2200"/>
    <lineage>
        <taxon>Archaea</taxon>
        <taxon>Methanobacteriati</taxon>
        <taxon>Methanobacteriota</taxon>
        <taxon>Stenosarchaea group</taxon>
        <taxon>Methanomicrobia</taxon>
        <taxon>Methanomicrobiales</taxon>
        <taxon>Methanomicrobiaceae</taxon>
        <taxon>Methanoculleus</taxon>
    </lineage>
</organism>
<dbReference type="InterPro" id="IPR029063">
    <property type="entry name" value="SAM-dependent_MTases_sf"/>
</dbReference>
<dbReference type="PRINTS" id="PR00505">
    <property type="entry name" value="D12N6MTFRASE"/>
</dbReference>
<evidence type="ECO:0000256" key="6">
    <source>
        <dbReference type="ARBA" id="ARBA00047942"/>
    </source>
</evidence>
<dbReference type="Gene3D" id="1.10.1020.10">
    <property type="entry name" value="Adenine-specific Methyltransferase, Domain 2"/>
    <property type="match status" value="1"/>
</dbReference>